<evidence type="ECO:0000256" key="1">
    <source>
        <dbReference type="SAM" id="Coils"/>
    </source>
</evidence>
<evidence type="ECO:0000313" key="2">
    <source>
        <dbReference type="EMBL" id="CAE4664124.1"/>
    </source>
</evidence>
<keyword evidence="1" id="KW-0175">Coiled coil</keyword>
<name>A0A7S4T318_9DINO</name>
<reference evidence="2" key="1">
    <citation type="submission" date="2021-01" db="EMBL/GenBank/DDBJ databases">
        <authorList>
            <person name="Corre E."/>
            <person name="Pelletier E."/>
            <person name="Niang G."/>
            <person name="Scheremetjew M."/>
            <person name="Finn R."/>
            <person name="Kale V."/>
            <person name="Holt S."/>
            <person name="Cochrane G."/>
            <person name="Meng A."/>
            <person name="Brown T."/>
            <person name="Cohen L."/>
        </authorList>
    </citation>
    <scope>NUCLEOTIDE SEQUENCE</scope>
    <source>
        <strain evidence="2">CCMP3105</strain>
    </source>
</reference>
<accession>A0A7S4T318</accession>
<feature type="coiled-coil region" evidence="1">
    <location>
        <begin position="12"/>
        <end position="46"/>
    </location>
</feature>
<dbReference type="AlphaFoldDB" id="A0A7S4T318"/>
<dbReference type="EMBL" id="HBNR01086220">
    <property type="protein sequence ID" value="CAE4664124.1"/>
    <property type="molecule type" value="Transcribed_RNA"/>
</dbReference>
<protein>
    <submittedName>
        <fullName evidence="2">Uncharacterized protein</fullName>
    </submittedName>
</protein>
<gene>
    <name evidence="2" type="ORF">AMON00008_LOCUS61772</name>
</gene>
<sequence>MAPDHADAAGGVVGLQARLAAKTEEAEALRVQIEQAKLDAQQLRLRLQAAGVADPSFVPAKLRAGNNGLDSQNMEFRSMLQWLVEGVDLDRHVVFECGTSDGEILVGGRRVQLQRMATWPISAGSHAAGLKLSVPVEMQAEIAEVLLAARARGRVEEHEVQRLAGSWEMVGAEVASAQVGHPEPAVFLVRRGASQAMIVGHWPAVEFAPKGGPASAPFDPAQHFSRLAQTEDASGPSEETSAGRPSICTGDRVEVEYQGEWFSGLLQGVDTNLANIQCDVDSPGVITVAPLTSVRPARPAAAAEGKKLPRHMRARSMG</sequence>
<proteinExistence type="predicted"/>
<organism evidence="2">
    <name type="scientific">Alexandrium monilatum</name>
    <dbReference type="NCBI Taxonomy" id="311494"/>
    <lineage>
        <taxon>Eukaryota</taxon>
        <taxon>Sar</taxon>
        <taxon>Alveolata</taxon>
        <taxon>Dinophyceae</taxon>
        <taxon>Gonyaulacales</taxon>
        <taxon>Pyrocystaceae</taxon>
        <taxon>Alexandrium</taxon>
    </lineage>
</organism>